<dbReference type="EMBL" id="QFNK01000034">
    <property type="protein sequence ID" value="PZO87959.1"/>
    <property type="molecule type" value="Genomic_DNA"/>
</dbReference>
<feature type="transmembrane region" description="Helical" evidence="1">
    <location>
        <begin position="21"/>
        <end position="42"/>
    </location>
</feature>
<name>A0A2W5A693_9BACT</name>
<organism evidence="2 3">
    <name type="scientific">Micavibrio aeruginosavorus</name>
    <dbReference type="NCBI Taxonomy" id="349221"/>
    <lineage>
        <taxon>Bacteria</taxon>
        <taxon>Pseudomonadati</taxon>
        <taxon>Bdellovibrionota</taxon>
        <taxon>Bdellovibrionia</taxon>
        <taxon>Bdellovibrionales</taxon>
        <taxon>Pseudobdellovibrionaceae</taxon>
        <taxon>Micavibrio</taxon>
    </lineage>
</organism>
<evidence type="ECO:0000313" key="3">
    <source>
        <dbReference type="Proteomes" id="UP000249557"/>
    </source>
</evidence>
<sequence length="215" mass="24879">MNSIAKIACADEKVLVVTRPHWIYLVEGLLWFGALALLGFVVDYYQFQFMQARGIDFDLSFWKFRLTEDTMVAPWLFAGLGFMIFWPLFSTYVATVVGLTSQRIIIKRGLVFVEVEQVEMENIDAETVHHGMLGWMFGYGRVYLDCRFVGDVWLPAIRQPYKLLKTMQVAKKKHPDVKVGQAEMEDNITRLQKLEKENAFLKNWASASKKPAKNR</sequence>
<comment type="caution">
    <text evidence="2">The sequence shown here is derived from an EMBL/GenBank/DDBJ whole genome shotgun (WGS) entry which is preliminary data.</text>
</comment>
<keyword evidence="1" id="KW-1133">Transmembrane helix</keyword>
<gene>
    <name evidence="2" type="ORF">DI626_02845</name>
</gene>
<reference evidence="2 3" key="1">
    <citation type="submission" date="2017-08" db="EMBL/GenBank/DDBJ databases">
        <title>Infants hospitalized years apart are colonized by the same room-sourced microbial strains.</title>
        <authorList>
            <person name="Brooks B."/>
            <person name="Olm M.R."/>
            <person name="Firek B.A."/>
            <person name="Baker R."/>
            <person name="Thomas B.C."/>
            <person name="Morowitz M.J."/>
            <person name="Banfield J.F."/>
        </authorList>
    </citation>
    <scope>NUCLEOTIDE SEQUENCE [LARGE SCALE GENOMIC DNA]</scope>
    <source>
        <strain evidence="2">S2_018_000_R2_104</strain>
    </source>
</reference>
<evidence type="ECO:0000313" key="2">
    <source>
        <dbReference type="EMBL" id="PZO87959.1"/>
    </source>
</evidence>
<protein>
    <submittedName>
        <fullName evidence="2">Uncharacterized protein</fullName>
    </submittedName>
</protein>
<keyword evidence="1" id="KW-0472">Membrane</keyword>
<accession>A0A2W5A693</accession>
<dbReference type="Proteomes" id="UP000249557">
    <property type="component" value="Unassembled WGS sequence"/>
</dbReference>
<feature type="transmembrane region" description="Helical" evidence="1">
    <location>
        <begin position="75"/>
        <end position="99"/>
    </location>
</feature>
<dbReference type="AlphaFoldDB" id="A0A2W5A693"/>
<evidence type="ECO:0000256" key="1">
    <source>
        <dbReference type="SAM" id="Phobius"/>
    </source>
</evidence>
<keyword evidence="1" id="KW-0812">Transmembrane</keyword>
<proteinExistence type="predicted"/>